<dbReference type="EMBL" id="CP182909">
    <property type="protein sequence ID" value="XPM63403.1"/>
    <property type="molecule type" value="Genomic_DNA"/>
</dbReference>
<proteinExistence type="predicted"/>
<reference evidence="1 2" key="1">
    <citation type="journal article" date="2016" name="Genome Announc.">
        <title>Draft Genome Sequence of the Thermotolerant Cyanobacterium Desertifilum sp. IPPAS B-1220.</title>
        <authorList>
            <person name="Mironov K.S."/>
            <person name="Sinetova M.A."/>
            <person name="Bolatkhan K."/>
            <person name="Zayadan B.K."/>
            <person name="Ustinova V.V."/>
            <person name="Kupriyanova E.V."/>
            <person name="Skrypnik A.N."/>
            <person name="Gogoleva N.E."/>
            <person name="Gogolev Y.V."/>
            <person name="Los D.A."/>
        </authorList>
    </citation>
    <scope>NUCLEOTIDE SEQUENCE [LARGE SCALE GENOMIC DNA]</scope>
    <source>
        <strain evidence="1 2">IPPAS B-1220</strain>
    </source>
</reference>
<protein>
    <submittedName>
        <fullName evidence="1">MASE1 domain-containing protein</fullName>
    </submittedName>
</protein>
<organism evidence="1 2">
    <name type="scientific">Desertifilum tharense IPPAS B-1220</name>
    <dbReference type="NCBI Taxonomy" id="1781255"/>
    <lineage>
        <taxon>Bacteria</taxon>
        <taxon>Bacillati</taxon>
        <taxon>Cyanobacteriota</taxon>
        <taxon>Cyanophyceae</taxon>
        <taxon>Desertifilales</taxon>
        <taxon>Desertifilaceae</taxon>
        <taxon>Desertifilum</taxon>
    </lineage>
</organism>
<sequence length="131" mass="14544">MAIPTVAPTGTPISRNPWRIVEAIVLILLVLAIGWLVFCSRTRAAVARYPLEYLPFPLIAWAALRFESRLTSLVNLFTSGLALWGMARESSPFLESAQTSTQAYLSLQIFLGVMIVTALVLASTVQERRMY</sequence>
<dbReference type="Proteomes" id="UP000095472">
    <property type="component" value="Chromosome"/>
</dbReference>
<evidence type="ECO:0000313" key="1">
    <source>
        <dbReference type="EMBL" id="XPM63403.1"/>
    </source>
</evidence>
<evidence type="ECO:0000313" key="2">
    <source>
        <dbReference type="Proteomes" id="UP000095472"/>
    </source>
</evidence>
<keyword evidence="2" id="KW-1185">Reference proteome</keyword>
<gene>
    <name evidence="1" type="ORF">BH720_029445</name>
</gene>
<accession>A0ACD5GR88</accession>
<name>A0ACD5GR88_9CYAN</name>